<proteinExistence type="predicted"/>
<sequence>MADINTVEGGLSLYARAQEILETVVDQAAAHLYDIPSRQYVTTGAPVYDCEAVSVTVMRVQTGNNGPETELFAAGPGCAVAWSIIVEIAITRCATVMSRGGTVSAAKLNKAFEISSRDTHLLQEVIDDLLLKSVGNMGALIVPNEPSGEFVATVAQITLSAESAPW</sequence>
<accession>A0A4D6E3T2</accession>
<dbReference type="GeneID" id="55012919"/>
<reference evidence="1 2" key="1">
    <citation type="submission" date="2019-03" db="EMBL/GenBank/DDBJ databases">
        <authorList>
            <person name="Douthitt C."/>
            <person name="D'Elia T."/>
            <person name="Bockoras C."/>
            <person name="Boss C."/>
            <person name="Clemons M."/>
            <person name="Green W."/>
            <person name="Harel H."/>
            <person name="Larralde J."/>
            <person name="Lopez M."/>
            <person name="Magana D."/>
            <person name="Miguel M."/>
            <person name="Muschweck L."/>
            <person name="Olivos K."/>
            <person name="Racette D."/>
            <person name="Reynolds M."/>
            <person name="Ru Y."/>
            <person name="Santana M."/>
            <person name="Simon R."/>
            <person name="Smotrilla K."/>
            <person name="Sufficool B."/>
            <person name="Tamayo B."/>
            <person name="Tirado E."/>
            <person name="Vajanyi M."/>
            <person name="Weger M."/>
            <person name="Wehr A."/>
            <person name="Whitaker K."/>
            <person name="Garlena R.A."/>
            <person name="Russell D.A."/>
            <person name="Pope W.H."/>
            <person name="Jacobs-Sera D."/>
            <person name="Hatfull G.F."/>
        </authorList>
    </citation>
    <scope>NUCLEOTIDE SEQUENCE [LARGE SCALE GENOMIC DNA]</scope>
</reference>
<evidence type="ECO:0000313" key="2">
    <source>
        <dbReference type="Proteomes" id="UP000297070"/>
    </source>
</evidence>
<keyword evidence="2" id="KW-1185">Reference proteome</keyword>
<protein>
    <submittedName>
        <fullName evidence="1">Uncharacterized protein</fullName>
    </submittedName>
</protein>
<gene>
    <name evidence="1" type="primary">83</name>
    <name evidence="1" type="ORF">SEA_GODONK_83</name>
</gene>
<name>A0A4D6E3T2_9CAUD</name>
<evidence type="ECO:0000313" key="1">
    <source>
        <dbReference type="EMBL" id="QBZ72702.1"/>
    </source>
</evidence>
<organism evidence="1 2">
    <name type="scientific">Gordonia phage GodonK</name>
    <dbReference type="NCBI Taxonomy" id="2562192"/>
    <lineage>
        <taxon>Viruses</taxon>
        <taxon>Duplodnaviria</taxon>
        <taxon>Heunggongvirae</taxon>
        <taxon>Uroviricota</taxon>
        <taxon>Caudoviricetes</taxon>
        <taxon>Godonkavirus</taxon>
        <taxon>Godonkavirus godonK</taxon>
    </lineage>
</organism>
<dbReference type="RefSeq" id="YP_009821467.1">
    <property type="nucleotide sequence ID" value="NC_048176.1"/>
</dbReference>
<dbReference type="KEGG" id="vg:55012919"/>
<dbReference type="EMBL" id="MK620899">
    <property type="protein sequence ID" value="QBZ72702.1"/>
    <property type="molecule type" value="Genomic_DNA"/>
</dbReference>
<dbReference type="Proteomes" id="UP000297070">
    <property type="component" value="Segment"/>
</dbReference>